<name>A0ABT9P7X7_9ACTN</name>
<gene>
    <name evidence="2" type="ORF">J2S57_004551</name>
</gene>
<organism evidence="2 3">
    <name type="scientific">Kineosporia succinea</name>
    <dbReference type="NCBI Taxonomy" id="84632"/>
    <lineage>
        <taxon>Bacteria</taxon>
        <taxon>Bacillati</taxon>
        <taxon>Actinomycetota</taxon>
        <taxon>Actinomycetes</taxon>
        <taxon>Kineosporiales</taxon>
        <taxon>Kineosporiaceae</taxon>
        <taxon>Kineosporia</taxon>
    </lineage>
</organism>
<dbReference type="Pfam" id="PF13649">
    <property type="entry name" value="Methyltransf_25"/>
    <property type="match status" value="1"/>
</dbReference>
<dbReference type="CDD" id="cd02440">
    <property type="entry name" value="AdoMet_MTases"/>
    <property type="match status" value="1"/>
</dbReference>
<keyword evidence="2" id="KW-0808">Transferase</keyword>
<dbReference type="PANTHER" id="PTHR42912">
    <property type="entry name" value="METHYLTRANSFERASE"/>
    <property type="match status" value="1"/>
</dbReference>
<dbReference type="Proteomes" id="UP001235712">
    <property type="component" value="Unassembled WGS sequence"/>
</dbReference>
<evidence type="ECO:0000313" key="3">
    <source>
        <dbReference type="Proteomes" id="UP001235712"/>
    </source>
</evidence>
<feature type="domain" description="Methyltransferase" evidence="1">
    <location>
        <begin position="64"/>
        <end position="154"/>
    </location>
</feature>
<evidence type="ECO:0000259" key="1">
    <source>
        <dbReference type="Pfam" id="PF13649"/>
    </source>
</evidence>
<dbReference type="SUPFAM" id="SSF53335">
    <property type="entry name" value="S-adenosyl-L-methionine-dependent methyltransferases"/>
    <property type="match status" value="1"/>
</dbReference>
<dbReference type="InterPro" id="IPR029063">
    <property type="entry name" value="SAM-dependent_MTases_sf"/>
</dbReference>
<comment type="caution">
    <text evidence="2">The sequence shown here is derived from an EMBL/GenBank/DDBJ whole genome shotgun (WGS) entry which is preliminary data.</text>
</comment>
<dbReference type="RefSeq" id="WP_307246357.1">
    <property type="nucleotide sequence ID" value="NZ_JAUSQZ010000001.1"/>
</dbReference>
<dbReference type="GO" id="GO:0032259">
    <property type="term" value="P:methylation"/>
    <property type="evidence" value="ECO:0007669"/>
    <property type="project" value="UniProtKB-KW"/>
</dbReference>
<dbReference type="InterPro" id="IPR050508">
    <property type="entry name" value="Methyltransf_Superfamily"/>
</dbReference>
<protein>
    <submittedName>
        <fullName evidence="2">SAM-dependent methyltransferase</fullName>
    </submittedName>
</protein>
<reference evidence="2 3" key="1">
    <citation type="submission" date="2023-07" db="EMBL/GenBank/DDBJ databases">
        <title>Sequencing the genomes of 1000 actinobacteria strains.</title>
        <authorList>
            <person name="Klenk H.-P."/>
        </authorList>
    </citation>
    <scope>NUCLEOTIDE SEQUENCE [LARGE SCALE GENOMIC DNA]</scope>
    <source>
        <strain evidence="2 3">DSM 44388</strain>
    </source>
</reference>
<dbReference type="InterPro" id="IPR041698">
    <property type="entry name" value="Methyltransf_25"/>
</dbReference>
<dbReference type="EMBL" id="JAUSQZ010000001">
    <property type="protein sequence ID" value="MDP9828802.1"/>
    <property type="molecule type" value="Genomic_DNA"/>
</dbReference>
<keyword evidence="3" id="KW-1185">Reference proteome</keyword>
<dbReference type="GO" id="GO:0008168">
    <property type="term" value="F:methyltransferase activity"/>
    <property type="evidence" value="ECO:0007669"/>
    <property type="project" value="UniProtKB-KW"/>
</dbReference>
<dbReference type="Gene3D" id="3.40.50.150">
    <property type="entry name" value="Vaccinia Virus protein VP39"/>
    <property type="match status" value="1"/>
</dbReference>
<keyword evidence="2" id="KW-0489">Methyltransferase</keyword>
<proteinExistence type="predicted"/>
<accession>A0ABT9P7X7</accession>
<sequence length="232" mass="25310">MPITDLDPALRSVQATYDQVAVDYTDLLRDHLATSWTDQAMLKLFADLVLHPDEGHDGGRVGTVADIGCGPGRITGHLAALGLDVFGIDLSPGMIEVARREHPDLRFEVGTMTALDLPTSSLAGALGWYSLIHLPDHLIPVALAEYRRVIVPGGHLLLAFQEGEQVRHIAAAYGHEISLDLHRRRIADYEPWLRKAGFTIFSSMVVAPGDREKEPQAYLIARAEPKDGPVAA</sequence>
<evidence type="ECO:0000313" key="2">
    <source>
        <dbReference type="EMBL" id="MDP9828802.1"/>
    </source>
</evidence>